<sequence length="130" mass="14921">MNARDKILALLDDKGELTDAEIAENLREDIEDIQLILKGMEKEGLVVQKQKGIIFKKKVYALTPTGLEKAKTIKEELQNKANKLMEAIQRGDDPQTIYEEFGDVLPLMMAMSLIDMMMLQSMLMFDFFNF</sequence>
<protein>
    <recommendedName>
        <fullName evidence="3">MarR family transcriptional regulator</fullName>
    </recommendedName>
</protein>
<dbReference type="Gene3D" id="1.10.10.10">
    <property type="entry name" value="Winged helix-like DNA-binding domain superfamily/Winged helix DNA-binding domain"/>
    <property type="match status" value="1"/>
</dbReference>
<keyword evidence="2" id="KW-1185">Reference proteome</keyword>
<reference evidence="1 2" key="1">
    <citation type="submission" date="2017-03" db="EMBL/GenBank/DDBJ databases">
        <title>Sulfur activation and transportation mechanism of thermophilic Archaea Acidianus manzaensis YN-25.</title>
        <authorList>
            <person name="Ma Y."/>
            <person name="Yang Y."/>
            <person name="Xia J."/>
        </authorList>
    </citation>
    <scope>NUCLEOTIDE SEQUENCE [LARGE SCALE GENOMIC DNA]</scope>
    <source>
        <strain evidence="1 2">YN-25</strain>
    </source>
</reference>
<dbReference type="STRING" id="282676.B6F84_08615"/>
<evidence type="ECO:0000313" key="1">
    <source>
        <dbReference type="EMBL" id="ARM76078.1"/>
    </source>
</evidence>
<dbReference type="KEGG" id="aman:B6F84_08615"/>
<dbReference type="SUPFAM" id="SSF46785">
    <property type="entry name" value="Winged helix' DNA-binding domain"/>
    <property type="match status" value="1"/>
</dbReference>
<dbReference type="GeneID" id="41590974"/>
<evidence type="ECO:0008006" key="3">
    <source>
        <dbReference type="Google" id="ProtNLM"/>
    </source>
</evidence>
<dbReference type="InterPro" id="IPR036390">
    <property type="entry name" value="WH_DNA-bd_sf"/>
</dbReference>
<name>A0A1W6K0N2_9CREN</name>
<dbReference type="RefSeq" id="WP_148691860.1">
    <property type="nucleotide sequence ID" value="NZ_CP020477.1"/>
</dbReference>
<dbReference type="EMBL" id="CP020477">
    <property type="protein sequence ID" value="ARM76078.1"/>
    <property type="molecule type" value="Genomic_DNA"/>
</dbReference>
<accession>A0A1W6K0N2</accession>
<dbReference type="AlphaFoldDB" id="A0A1W6K0N2"/>
<dbReference type="Proteomes" id="UP000193404">
    <property type="component" value="Chromosome"/>
</dbReference>
<dbReference type="OrthoDB" id="29074at2157"/>
<evidence type="ECO:0000313" key="2">
    <source>
        <dbReference type="Proteomes" id="UP000193404"/>
    </source>
</evidence>
<organism evidence="1 2">
    <name type="scientific">Acidianus manzaensis</name>
    <dbReference type="NCBI Taxonomy" id="282676"/>
    <lineage>
        <taxon>Archaea</taxon>
        <taxon>Thermoproteota</taxon>
        <taxon>Thermoprotei</taxon>
        <taxon>Sulfolobales</taxon>
        <taxon>Sulfolobaceae</taxon>
        <taxon>Acidianus</taxon>
    </lineage>
</organism>
<gene>
    <name evidence="1" type="ORF">B6F84_08615</name>
</gene>
<proteinExistence type="predicted"/>
<dbReference type="InterPro" id="IPR036388">
    <property type="entry name" value="WH-like_DNA-bd_sf"/>
</dbReference>